<protein>
    <submittedName>
        <fullName evidence="3">Helix-turn-helix domain-containing protein</fullName>
    </submittedName>
</protein>
<dbReference type="GO" id="GO:0005829">
    <property type="term" value="C:cytosol"/>
    <property type="evidence" value="ECO:0007669"/>
    <property type="project" value="TreeGrafter"/>
</dbReference>
<reference evidence="3 4" key="1">
    <citation type="submission" date="2019-12" db="EMBL/GenBank/DDBJ databases">
        <title>Microbes associate with the intestines of laboratory mice.</title>
        <authorList>
            <person name="Navarre W."/>
            <person name="Wong E."/>
        </authorList>
    </citation>
    <scope>NUCLEOTIDE SEQUENCE [LARGE SCALE GENOMIC DNA]</scope>
    <source>
        <strain evidence="3 4">NM66_B29</strain>
    </source>
</reference>
<organism evidence="3 4">
    <name type="scientific">Adlercreutzia mucosicola</name>
    <dbReference type="NCBI Taxonomy" id="580026"/>
    <lineage>
        <taxon>Bacteria</taxon>
        <taxon>Bacillati</taxon>
        <taxon>Actinomycetota</taxon>
        <taxon>Coriobacteriia</taxon>
        <taxon>Eggerthellales</taxon>
        <taxon>Eggerthellaceae</taxon>
        <taxon>Adlercreutzia</taxon>
    </lineage>
</organism>
<gene>
    <name evidence="3" type="ORF">GKZ27_01770</name>
</gene>
<keyword evidence="1" id="KW-0238">DNA-binding</keyword>
<dbReference type="RefSeq" id="WP_160344610.1">
    <property type="nucleotide sequence ID" value="NZ_JAOAKZ010000003.1"/>
</dbReference>
<dbReference type="Proteomes" id="UP000463388">
    <property type="component" value="Unassembled WGS sequence"/>
</dbReference>
<evidence type="ECO:0000259" key="2">
    <source>
        <dbReference type="PROSITE" id="PS50943"/>
    </source>
</evidence>
<dbReference type="GO" id="GO:0003677">
    <property type="term" value="F:DNA binding"/>
    <property type="evidence" value="ECO:0007669"/>
    <property type="project" value="UniProtKB-KW"/>
</dbReference>
<keyword evidence="4" id="KW-1185">Reference proteome</keyword>
<evidence type="ECO:0000313" key="3">
    <source>
        <dbReference type="EMBL" id="MVX60203.1"/>
    </source>
</evidence>
<dbReference type="SMART" id="SM00530">
    <property type="entry name" value="HTH_XRE"/>
    <property type="match status" value="1"/>
</dbReference>
<dbReference type="InterPro" id="IPR010982">
    <property type="entry name" value="Lambda_DNA-bd_dom_sf"/>
</dbReference>
<dbReference type="InterPro" id="IPR050807">
    <property type="entry name" value="TransReg_Diox_bact_type"/>
</dbReference>
<dbReference type="PANTHER" id="PTHR46797:SF1">
    <property type="entry name" value="METHYLPHOSPHONATE SYNTHASE"/>
    <property type="match status" value="1"/>
</dbReference>
<proteinExistence type="predicted"/>
<dbReference type="PANTHER" id="PTHR46797">
    <property type="entry name" value="HTH-TYPE TRANSCRIPTIONAL REGULATOR"/>
    <property type="match status" value="1"/>
</dbReference>
<dbReference type="AlphaFoldDB" id="A0A6N8JK03"/>
<dbReference type="Gene3D" id="1.10.260.40">
    <property type="entry name" value="lambda repressor-like DNA-binding domains"/>
    <property type="match status" value="1"/>
</dbReference>
<dbReference type="InterPro" id="IPR001387">
    <property type="entry name" value="Cro/C1-type_HTH"/>
</dbReference>
<evidence type="ECO:0000313" key="4">
    <source>
        <dbReference type="Proteomes" id="UP000463388"/>
    </source>
</evidence>
<dbReference type="SUPFAM" id="SSF47413">
    <property type="entry name" value="lambda repressor-like DNA-binding domains"/>
    <property type="match status" value="1"/>
</dbReference>
<name>A0A6N8JK03_9ACTN</name>
<evidence type="ECO:0000256" key="1">
    <source>
        <dbReference type="ARBA" id="ARBA00023125"/>
    </source>
</evidence>
<dbReference type="CDD" id="cd00093">
    <property type="entry name" value="HTH_XRE"/>
    <property type="match status" value="1"/>
</dbReference>
<dbReference type="Pfam" id="PF01381">
    <property type="entry name" value="HTH_3"/>
    <property type="match status" value="1"/>
</dbReference>
<sequence length="65" mass="7027">MIQVGGALARARKERGITQYELAQRTGIQQAAISRIENGRGNATLDVIESFAQGLNVQVCIDVAR</sequence>
<dbReference type="EMBL" id="WSRR01000002">
    <property type="protein sequence ID" value="MVX60203.1"/>
    <property type="molecule type" value="Genomic_DNA"/>
</dbReference>
<feature type="domain" description="HTH cro/C1-type" evidence="2">
    <location>
        <begin position="8"/>
        <end position="63"/>
    </location>
</feature>
<dbReference type="PROSITE" id="PS50943">
    <property type="entry name" value="HTH_CROC1"/>
    <property type="match status" value="1"/>
</dbReference>
<dbReference type="OrthoDB" id="3197401at2"/>
<dbReference type="GO" id="GO:0003700">
    <property type="term" value="F:DNA-binding transcription factor activity"/>
    <property type="evidence" value="ECO:0007669"/>
    <property type="project" value="TreeGrafter"/>
</dbReference>
<accession>A0A6N8JK03</accession>
<comment type="caution">
    <text evidence="3">The sequence shown here is derived from an EMBL/GenBank/DDBJ whole genome shotgun (WGS) entry which is preliminary data.</text>
</comment>